<dbReference type="InterPro" id="IPR032752">
    <property type="entry name" value="DC-UbP/UBTD2_N"/>
</dbReference>
<dbReference type="PROSITE" id="PS50053">
    <property type="entry name" value="UBIQUITIN_2"/>
    <property type="match status" value="1"/>
</dbReference>
<evidence type="ECO:0000313" key="4">
    <source>
        <dbReference type="Proteomes" id="UP001174936"/>
    </source>
</evidence>
<accession>A0AA39Y1E1</accession>
<sequence length="321" mass="34930">GCCISRSAGPSSPYTGGAGATGSARAINAPPQTIATSGSQVGADDPLQSPISGSQRRHRHAQPLSQHINKPLRRHQWSSRNRVWTRAALRRERTDFFDTRVTGRQEVWQTIRAALEVLWIADEAAREGQIQREGGIEGPSEEEPAIALATAQTILDAADITLPTGDLAQGAYDALGNYYSLPEHIVSDPLNVSRRPDSTNDTGLEDDKTDLTVGGETTEREEGGDEEAERRREEKGKAVVDVRDLITIRARLSDGSKDVNVSVGKQDNVRAIALRVAEDAQLPSTKKIRIAYMGKLLKEGSPLSEQGWKQGHVVNALVFNR</sequence>
<evidence type="ECO:0000259" key="2">
    <source>
        <dbReference type="PROSITE" id="PS50053"/>
    </source>
</evidence>
<dbReference type="InterPro" id="IPR029071">
    <property type="entry name" value="Ubiquitin-like_domsf"/>
</dbReference>
<feature type="region of interest" description="Disordered" evidence="1">
    <location>
        <begin position="1"/>
        <end position="73"/>
    </location>
</feature>
<dbReference type="Proteomes" id="UP001174936">
    <property type="component" value="Unassembled WGS sequence"/>
</dbReference>
<dbReference type="EMBL" id="JAULSV010000005">
    <property type="protein sequence ID" value="KAK0643331.1"/>
    <property type="molecule type" value="Genomic_DNA"/>
</dbReference>
<proteinExistence type="predicted"/>
<dbReference type="InterPro" id="IPR038169">
    <property type="entry name" value="DC-UbP/UBTD2_N_sf"/>
</dbReference>
<feature type="region of interest" description="Disordered" evidence="1">
    <location>
        <begin position="188"/>
        <end position="235"/>
    </location>
</feature>
<gene>
    <name evidence="3" type="ORF">B0T16DRAFT_332197</name>
</gene>
<comment type="caution">
    <text evidence="3">The sequence shown here is derived from an EMBL/GenBank/DDBJ whole genome shotgun (WGS) entry which is preliminary data.</text>
</comment>
<dbReference type="PANTHER" id="PTHR13609">
    <property type="entry name" value="UBIQUITIN DOMAIN CONTAINING 1 PROTEIN-RELATED"/>
    <property type="match status" value="1"/>
</dbReference>
<protein>
    <recommendedName>
        <fullName evidence="2">Ubiquitin-like domain-containing protein</fullName>
    </recommendedName>
</protein>
<dbReference type="InterPro" id="IPR039869">
    <property type="entry name" value="UBTD1/2"/>
</dbReference>
<feature type="domain" description="Ubiquitin-like" evidence="2">
    <location>
        <begin position="246"/>
        <end position="321"/>
    </location>
</feature>
<dbReference type="SUPFAM" id="SSF54236">
    <property type="entry name" value="Ubiquitin-like"/>
    <property type="match status" value="1"/>
</dbReference>
<feature type="non-terminal residue" evidence="3">
    <location>
        <position position="1"/>
    </location>
</feature>
<dbReference type="Gene3D" id="3.10.20.90">
    <property type="entry name" value="Phosphatidylinositol 3-kinase Catalytic Subunit, Chain A, domain 1"/>
    <property type="match status" value="1"/>
</dbReference>
<evidence type="ECO:0000256" key="1">
    <source>
        <dbReference type="SAM" id="MobiDB-lite"/>
    </source>
</evidence>
<evidence type="ECO:0000313" key="3">
    <source>
        <dbReference type="EMBL" id="KAK0643331.1"/>
    </source>
</evidence>
<organism evidence="3 4">
    <name type="scientific">Cercophora newfieldiana</name>
    <dbReference type="NCBI Taxonomy" id="92897"/>
    <lineage>
        <taxon>Eukaryota</taxon>
        <taxon>Fungi</taxon>
        <taxon>Dikarya</taxon>
        <taxon>Ascomycota</taxon>
        <taxon>Pezizomycotina</taxon>
        <taxon>Sordariomycetes</taxon>
        <taxon>Sordariomycetidae</taxon>
        <taxon>Sordariales</taxon>
        <taxon>Lasiosphaeriaceae</taxon>
        <taxon>Cercophora</taxon>
    </lineage>
</organism>
<feature type="compositionally biased region" description="Polar residues" evidence="1">
    <location>
        <begin position="30"/>
        <end position="40"/>
    </location>
</feature>
<dbReference type="Gene3D" id="1.20.225.20">
    <property type="entry name" value="Ub domain-containing protein, DC-UbP/UBTD2, N-terminal domain"/>
    <property type="match status" value="1"/>
</dbReference>
<dbReference type="InterPro" id="IPR000626">
    <property type="entry name" value="Ubiquitin-like_dom"/>
</dbReference>
<dbReference type="Pfam" id="PF16455">
    <property type="entry name" value="UBD"/>
    <property type="match status" value="1"/>
</dbReference>
<keyword evidence="4" id="KW-1185">Reference proteome</keyword>
<dbReference type="AlphaFoldDB" id="A0AA39Y1E1"/>
<reference evidence="3" key="1">
    <citation type="submission" date="2023-06" db="EMBL/GenBank/DDBJ databases">
        <title>Genome-scale phylogeny and comparative genomics of the fungal order Sordariales.</title>
        <authorList>
            <consortium name="Lawrence Berkeley National Laboratory"/>
            <person name="Hensen N."/>
            <person name="Bonometti L."/>
            <person name="Westerberg I."/>
            <person name="Brannstrom I.O."/>
            <person name="Guillou S."/>
            <person name="Cros-Aarteil S."/>
            <person name="Calhoun S."/>
            <person name="Haridas S."/>
            <person name="Kuo A."/>
            <person name="Mondo S."/>
            <person name="Pangilinan J."/>
            <person name="Riley R."/>
            <person name="Labutti K."/>
            <person name="Andreopoulos B."/>
            <person name="Lipzen A."/>
            <person name="Chen C."/>
            <person name="Yanf M."/>
            <person name="Daum C."/>
            <person name="Ng V."/>
            <person name="Clum A."/>
            <person name="Steindorff A."/>
            <person name="Ohm R."/>
            <person name="Martin F."/>
            <person name="Silar P."/>
            <person name="Natvig D."/>
            <person name="Lalanne C."/>
            <person name="Gautier V."/>
            <person name="Ament-Velasquez S.L."/>
            <person name="Kruys A."/>
            <person name="Hutchinson M.I."/>
            <person name="Powell A.J."/>
            <person name="Barry K."/>
            <person name="Miller A.N."/>
            <person name="Grigoriev I.V."/>
            <person name="Debuchy R."/>
            <person name="Gladieux P."/>
            <person name="Thoren M.H."/>
            <person name="Johannesson H."/>
        </authorList>
    </citation>
    <scope>NUCLEOTIDE SEQUENCE</scope>
    <source>
        <strain evidence="3">SMH2532-1</strain>
    </source>
</reference>
<name>A0AA39Y1E1_9PEZI</name>